<gene>
    <name evidence="2" type="ORF">CDAUBV1_LOCUS5071</name>
</gene>
<proteinExistence type="predicted"/>
<evidence type="ECO:0000313" key="2">
    <source>
        <dbReference type="EMBL" id="CAL5132227.1"/>
    </source>
</evidence>
<dbReference type="InterPro" id="IPR036865">
    <property type="entry name" value="CRAL-TRIO_dom_sf"/>
</dbReference>
<protein>
    <submittedName>
        <fullName evidence="2">Uncharacterized protein</fullName>
    </submittedName>
</protein>
<evidence type="ECO:0000313" key="3">
    <source>
        <dbReference type="Proteomes" id="UP001497525"/>
    </source>
</evidence>
<comment type="caution">
    <text evidence="2">The sequence shown here is derived from an EMBL/GenBank/DDBJ whole genome shotgun (WGS) entry which is preliminary data.</text>
</comment>
<feature type="region of interest" description="Disordered" evidence="1">
    <location>
        <begin position="35"/>
        <end position="75"/>
    </location>
</feature>
<dbReference type="EMBL" id="CAXLJL010000123">
    <property type="protein sequence ID" value="CAL5132227.1"/>
    <property type="molecule type" value="Genomic_DNA"/>
</dbReference>
<evidence type="ECO:0000256" key="1">
    <source>
        <dbReference type="SAM" id="MobiDB-lite"/>
    </source>
</evidence>
<dbReference type="AlphaFoldDB" id="A0AAV2T7P3"/>
<reference evidence="2" key="1">
    <citation type="submission" date="2024-06" db="EMBL/GenBank/DDBJ databases">
        <authorList>
            <person name="Liu X."/>
            <person name="Lenzi L."/>
            <person name="Haldenby T S."/>
            <person name="Uol C."/>
        </authorList>
    </citation>
    <scope>NUCLEOTIDE SEQUENCE</scope>
</reference>
<sequence>MTYCNFCLPDLTSYILGMIESDAVVTSTVPEGELAHPVTRKSAPPLSAADSAKPELSDLKSPPSLNGLGFGRVEGADGNSHKPAWRILSQLKSRDPLSDPAPDLSPGLDEARLTELQEQTYFTDFEIPEMEFDEFGLELAENRDSPPEASAFDHMGTGDLIDEDFERELGAAAKELSVQEVIDADFPDISRLGILQIAGDDKLGRKVIIFSACRLPAADLIDHQRLLL</sequence>
<accession>A0AAV2T7P3</accession>
<dbReference type="Gene3D" id="3.40.525.10">
    <property type="entry name" value="CRAL-TRIO lipid binding domain"/>
    <property type="match status" value="1"/>
</dbReference>
<name>A0AAV2T7P3_CALDB</name>
<dbReference type="Proteomes" id="UP001497525">
    <property type="component" value="Unassembled WGS sequence"/>
</dbReference>
<organism evidence="2 3">
    <name type="scientific">Calicophoron daubneyi</name>
    <name type="common">Rumen fluke</name>
    <name type="synonym">Paramphistomum daubneyi</name>
    <dbReference type="NCBI Taxonomy" id="300641"/>
    <lineage>
        <taxon>Eukaryota</taxon>
        <taxon>Metazoa</taxon>
        <taxon>Spiralia</taxon>
        <taxon>Lophotrochozoa</taxon>
        <taxon>Platyhelminthes</taxon>
        <taxon>Trematoda</taxon>
        <taxon>Digenea</taxon>
        <taxon>Plagiorchiida</taxon>
        <taxon>Pronocephalata</taxon>
        <taxon>Paramphistomoidea</taxon>
        <taxon>Paramphistomidae</taxon>
        <taxon>Calicophoron</taxon>
    </lineage>
</organism>